<reference evidence="1 2" key="1">
    <citation type="submission" date="2024-06" db="EMBL/GenBank/DDBJ databases">
        <title>Sorghum-associated microbial communities from plants grown in Nebraska, USA.</title>
        <authorList>
            <person name="Schachtman D."/>
        </authorList>
    </citation>
    <scope>NUCLEOTIDE SEQUENCE [LARGE SCALE GENOMIC DNA]</scope>
    <source>
        <strain evidence="1 2">1288</strain>
    </source>
</reference>
<dbReference type="EMBL" id="JBEPME010000002">
    <property type="protein sequence ID" value="MET3656646.1"/>
    <property type="molecule type" value="Genomic_DNA"/>
</dbReference>
<keyword evidence="2" id="KW-1185">Reference proteome</keyword>
<dbReference type="RefSeq" id="WP_340741983.1">
    <property type="nucleotide sequence ID" value="NZ_CP185279.1"/>
</dbReference>
<name>A0ABV2K6F2_SPOPS</name>
<protein>
    <submittedName>
        <fullName evidence="1">Uncharacterized protein</fullName>
    </submittedName>
</protein>
<organism evidence="1 2">
    <name type="scientific">Sporosarcina psychrophila</name>
    <name type="common">Bacillus psychrophilus</name>
    <dbReference type="NCBI Taxonomy" id="1476"/>
    <lineage>
        <taxon>Bacteria</taxon>
        <taxon>Bacillati</taxon>
        <taxon>Bacillota</taxon>
        <taxon>Bacilli</taxon>
        <taxon>Bacillales</taxon>
        <taxon>Caryophanaceae</taxon>
        <taxon>Sporosarcina</taxon>
    </lineage>
</organism>
<evidence type="ECO:0000313" key="2">
    <source>
        <dbReference type="Proteomes" id="UP001549104"/>
    </source>
</evidence>
<evidence type="ECO:0000313" key="1">
    <source>
        <dbReference type="EMBL" id="MET3656646.1"/>
    </source>
</evidence>
<gene>
    <name evidence="1" type="ORF">ABIC55_001733</name>
</gene>
<comment type="caution">
    <text evidence="1">The sequence shown here is derived from an EMBL/GenBank/DDBJ whole genome shotgun (WGS) entry which is preliminary data.</text>
</comment>
<sequence length="59" mass="6842">MENDNVSAQSVVKVIVEVISMGRMEDWKGTKEDLLLFLLPLQTDQFRKLPSSIYSEFHK</sequence>
<accession>A0ABV2K6F2</accession>
<dbReference type="Proteomes" id="UP001549104">
    <property type="component" value="Unassembled WGS sequence"/>
</dbReference>
<proteinExistence type="predicted"/>